<feature type="region of interest" description="Disordered" evidence="1">
    <location>
        <begin position="161"/>
        <end position="193"/>
    </location>
</feature>
<organism evidence="3 4">
    <name type="scientific">Raoultella terrigena</name>
    <name type="common">Klebsiella terrigena</name>
    <dbReference type="NCBI Taxonomy" id="577"/>
    <lineage>
        <taxon>Bacteria</taxon>
        <taxon>Pseudomonadati</taxon>
        <taxon>Pseudomonadota</taxon>
        <taxon>Gammaproteobacteria</taxon>
        <taxon>Enterobacterales</taxon>
        <taxon>Enterobacteriaceae</taxon>
        <taxon>Klebsiella/Raoultella group</taxon>
        <taxon>Raoultella</taxon>
    </lineage>
</organism>
<dbReference type="Pfam" id="PF17804">
    <property type="entry name" value="TSP_NTD"/>
    <property type="match status" value="1"/>
</dbReference>
<dbReference type="Proteomes" id="UP000339249">
    <property type="component" value="Unassembled WGS sequence"/>
</dbReference>
<name>A0A4U9CVP7_RAOTE</name>
<keyword evidence="3" id="KW-0645">Protease</keyword>
<gene>
    <name evidence="3" type="primary">prc_3</name>
    <name evidence="3" type="ORF">NCTC9185_01834</name>
</gene>
<evidence type="ECO:0000259" key="2">
    <source>
        <dbReference type="Pfam" id="PF17804"/>
    </source>
</evidence>
<dbReference type="EC" id="3.4.21.102" evidence="3"/>
<dbReference type="AlphaFoldDB" id="A0A4U9CVP7"/>
<keyword evidence="3" id="KW-0378">Hydrolase</keyword>
<feature type="domain" description="Tail specific protease N-terminal" evidence="2">
    <location>
        <begin position="1"/>
        <end position="149"/>
    </location>
</feature>
<accession>A0A4U9CVP7</accession>
<feature type="compositionally biased region" description="Basic and acidic residues" evidence="1">
    <location>
        <begin position="161"/>
        <end position="177"/>
    </location>
</feature>
<dbReference type="InterPro" id="IPR040573">
    <property type="entry name" value="TSP_N"/>
</dbReference>
<dbReference type="GO" id="GO:0004252">
    <property type="term" value="F:serine-type endopeptidase activity"/>
    <property type="evidence" value="ECO:0007669"/>
    <property type="project" value="UniProtKB-EC"/>
</dbReference>
<sequence length="193" mass="22565">MLLASDVAQFASRKNQIGDELRSGKLDVFYDLYNLGQKRRFERYQYALKVLERPMDFTGNDNFNLDRSKSPWPKDEAELNALWDAKVKFDQLSLKLAGKDDKEIRETLTRRYKFAIRRLAQTNSEDVFSLVMTSFAREIDPHTNYLSPRNTEQFQYRNEPFVRRDRRGAADGRRLHGDQLAGGRRAGGEEQVH</sequence>
<evidence type="ECO:0000256" key="1">
    <source>
        <dbReference type="SAM" id="MobiDB-lite"/>
    </source>
</evidence>
<dbReference type="EMBL" id="CABDVU010000001">
    <property type="protein sequence ID" value="VTN09930.1"/>
    <property type="molecule type" value="Genomic_DNA"/>
</dbReference>
<evidence type="ECO:0000313" key="3">
    <source>
        <dbReference type="EMBL" id="VTN09930.1"/>
    </source>
</evidence>
<reference evidence="3 4" key="1">
    <citation type="submission" date="2019-04" db="EMBL/GenBank/DDBJ databases">
        <authorList>
            <consortium name="Pathogen Informatics"/>
        </authorList>
    </citation>
    <scope>NUCLEOTIDE SEQUENCE [LARGE SCALE GENOMIC DNA]</scope>
    <source>
        <strain evidence="3 4">NCTC9185</strain>
    </source>
</reference>
<proteinExistence type="predicted"/>
<protein>
    <submittedName>
        <fullName evidence="3">Tail-specific protease</fullName>
        <ecNumber evidence="3">3.4.21.102</ecNumber>
    </submittedName>
</protein>
<dbReference type="GO" id="GO:0006508">
    <property type="term" value="P:proteolysis"/>
    <property type="evidence" value="ECO:0007669"/>
    <property type="project" value="UniProtKB-KW"/>
</dbReference>
<evidence type="ECO:0000313" key="4">
    <source>
        <dbReference type="Proteomes" id="UP000339249"/>
    </source>
</evidence>